<name>A0ABX5I672_STACR</name>
<reference evidence="1 2" key="1">
    <citation type="journal article" date="2016" name="Front. Microbiol.">
        <title>Comprehensive Phylogenetic Analysis of Bovine Non-aureus Staphylococci Species Based on Whole-Genome Sequencing.</title>
        <authorList>
            <person name="Naushad S."/>
            <person name="Barkema H.W."/>
            <person name="Luby C."/>
            <person name="Condas L.A."/>
            <person name="Nobrega D.B."/>
            <person name="Carson D.A."/>
            <person name="De Buck J."/>
        </authorList>
    </citation>
    <scope>NUCLEOTIDE SEQUENCE [LARGE SCALE GENOMIC DNA]</scope>
    <source>
        <strain evidence="1 2">SNUC 1363</strain>
    </source>
</reference>
<gene>
    <name evidence="1" type="ORF">BU676_10135</name>
</gene>
<proteinExistence type="predicted"/>
<dbReference type="RefSeq" id="WP_107363113.1">
    <property type="nucleotide sequence ID" value="NZ_JAIWMX010000001.1"/>
</dbReference>
<evidence type="ECO:0000313" key="2">
    <source>
        <dbReference type="Proteomes" id="UP000242008"/>
    </source>
</evidence>
<comment type="caution">
    <text evidence="1">The sequence shown here is derived from an EMBL/GenBank/DDBJ whole genome shotgun (WGS) entry which is preliminary data.</text>
</comment>
<evidence type="ECO:0000313" key="1">
    <source>
        <dbReference type="EMBL" id="PTG68542.1"/>
    </source>
</evidence>
<protein>
    <submittedName>
        <fullName evidence="1">XkdX family protein</fullName>
    </submittedName>
</protein>
<dbReference type="Proteomes" id="UP000242008">
    <property type="component" value="Unassembled WGS sequence"/>
</dbReference>
<accession>A0ABX5I672</accession>
<dbReference type="EMBL" id="PZAO01000028">
    <property type="protein sequence ID" value="PTG68542.1"/>
    <property type="molecule type" value="Genomic_DNA"/>
</dbReference>
<organism evidence="1 2">
    <name type="scientific">Staphylococcus chromogenes</name>
    <name type="common">Staphylococcus hyicus subsp. chromogenes</name>
    <dbReference type="NCBI Taxonomy" id="46126"/>
    <lineage>
        <taxon>Bacteria</taxon>
        <taxon>Bacillati</taxon>
        <taxon>Bacillota</taxon>
        <taxon>Bacilli</taxon>
        <taxon>Bacillales</taxon>
        <taxon>Staphylococcaceae</taxon>
        <taxon>Staphylococcus</taxon>
    </lineage>
</organism>
<sequence>MWYNNLKYLYDKGHYTNTQFAVFVKAKWITSEEYFSITGVEYA</sequence>
<keyword evidence="2" id="KW-1185">Reference proteome</keyword>
<dbReference type="NCBIfam" id="TIGR01669">
    <property type="entry name" value="phage_XkdX"/>
    <property type="match status" value="1"/>
</dbReference>
<dbReference type="Pfam" id="PF09693">
    <property type="entry name" value="Phage_XkdX"/>
    <property type="match status" value="1"/>
</dbReference>
<dbReference type="InterPro" id="IPR010022">
    <property type="entry name" value="XkdX"/>
</dbReference>